<organism evidence="2 3">
    <name type="scientific">Venturia inaequalis</name>
    <name type="common">Apple scab fungus</name>
    <dbReference type="NCBI Taxonomy" id="5025"/>
    <lineage>
        <taxon>Eukaryota</taxon>
        <taxon>Fungi</taxon>
        <taxon>Dikarya</taxon>
        <taxon>Ascomycota</taxon>
        <taxon>Pezizomycotina</taxon>
        <taxon>Dothideomycetes</taxon>
        <taxon>Pleosporomycetidae</taxon>
        <taxon>Venturiales</taxon>
        <taxon>Venturiaceae</taxon>
        <taxon>Venturia</taxon>
    </lineage>
</organism>
<reference evidence="2 3" key="1">
    <citation type="submission" date="2019-11" db="EMBL/GenBank/DDBJ databases">
        <title>Venturia inaequalis Genome Resource.</title>
        <authorList>
            <person name="Lichtner F.J."/>
        </authorList>
    </citation>
    <scope>NUCLEOTIDE SEQUENCE [LARGE SCALE GENOMIC DNA]</scope>
    <source>
        <strain evidence="2">Bline_iso_100314</strain>
    </source>
</reference>
<evidence type="ECO:0008006" key="4">
    <source>
        <dbReference type="Google" id="ProtNLM"/>
    </source>
</evidence>
<protein>
    <recommendedName>
        <fullName evidence="4">Glycine-rich cell wall structural protein 1</fullName>
    </recommendedName>
</protein>
<dbReference type="Proteomes" id="UP000433883">
    <property type="component" value="Unassembled WGS sequence"/>
</dbReference>
<name>A0A8H3U1K8_VENIN</name>
<proteinExistence type="predicted"/>
<feature type="compositionally biased region" description="Low complexity" evidence="1">
    <location>
        <begin position="51"/>
        <end position="101"/>
    </location>
</feature>
<feature type="region of interest" description="Disordered" evidence="1">
    <location>
        <begin position="1"/>
        <end position="386"/>
    </location>
</feature>
<feature type="compositionally biased region" description="Polar residues" evidence="1">
    <location>
        <begin position="182"/>
        <end position="194"/>
    </location>
</feature>
<accession>A0A8H3U1K8</accession>
<evidence type="ECO:0000313" key="2">
    <source>
        <dbReference type="EMBL" id="KAE9961649.1"/>
    </source>
</evidence>
<feature type="compositionally biased region" description="Basic and acidic residues" evidence="1">
    <location>
        <begin position="250"/>
        <end position="281"/>
    </location>
</feature>
<feature type="compositionally biased region" description="Polar residues" evidence="1">
    <location>
        <begin position="22"/>
        <end position="32"/>
    </location>
</feature>
<evidence type="ECO:0000256" key="1">
    <source>
        <dbReference type="SAM" id="MobiDB-lite"/>
    </source>
</evidence>
<feature type="compositionally biased region" description="Basic and acidic residues" evidence="1">
    <location>
        <begin position="210"/>
        <end position="239"/>
    </location>
</feature>
<gene>
    <name evidence="2" type="ORF">BLS_001570</name>
</gene>
<feature type="compositionally biased region" description="Basic and acidic residues" evidence="1">
    <location>
        <begin position="360"/>
        <end position="386"/>
    </location>
</feature>
<dbReference type="EMBL" id="WNWQ01001365">
    <property type="protein sequence ID" value="KAE9961649.1"/>
    <property type="molecule type" value="Genomic_DNA"/>
</dbReference>
<sequence>METVNNAVNAASKMIWGEPTASADTTKQTTEPISGETGAGTLEEPYDKGNTDASIASDTTTTPNIGSTAPSSGTTASSEPSSTTTSKEPLSTLTNTESSSTAKTGPADASSNMLGDNIDPTSTTVPSTTSPSSTIEPSTTASPSSTIEPSTIASPSSITEPSTTASPSSTIQPSANDPATAAHSTTTEIGQEQQGADRPTEAPNTAQTEAVKEKSHLGEKLQRESDVKVTDENREELAAEGKLPTLPNDHSGEPMKMHTDTVKETSVGHDDPRTEIQKDRSASVSHEGGGQHGRAEGTGEQWVKSTGLAAEGGDFDATKPGAGKEANRILEEKGIKKDDHGKMATDDGSSPDLGSGSDDTPGKKESKMAKLKEKLHIRSKKSESDV</sequence>
<feature type="compositionally biased region" description="Basic and acidic residues" evidence="1">
    <location>
        <begin position="325"/>
        <end position="345"/>
    </location>
</feature>
<feature type="compositionally biased region" description="Low complexity" evidence="1">
    <location>
        <begin position="346"/>
        <end position="359"/>
    </location>
</feature>
<feature type="compositionally biased region" description="Low complexity" evidence="1">
    <location>
        <begin position="120"/>
        <end position="174"/>
    </location>
</feature>
<evidence type="ECO:0000313" key="3">
    <source>
        <dbReference type="Proteomes" id="UP000433883"/>
    </source>
</evidence>
<comment type="caution">
    <text evidence="2">The sequence shown here is derived from an EMBL/GenBank/DDBJ whole genome shotgun (WGS) entry which is preliminary data.</text>
</comment>
<dbReference type="AlphaFoldDB" id="A0A8H3U1K8"/>